<gene>
    <name evidence="7" type="ORF">HID58_016371</name>
</gene>
<reference evidence="7 8" key="1">
    <citation type="submission" date="2021-05" db="EMBL/GenBank/DDBJ databases">
        <title>Genome Assembly of Synthetic Allotetraploid Brassica napus Reveals Homoeologous Exchanges between Subgenomes.</title>
        <authorList>
            <person name="Davis J.T."/>
        </authorList>
    </citation>
    <scope>NUCLEOTIDE SEQUENCE [LARGE SCALE GENOMIC DNA]</scope>
    <source>
        <strain evidence="8">cv. Da-Ae</strain>
        <tissue evidence="7">Seedling</tissue>
    </source>
</reference>
<dbReference type="InterPro" id="IPR050185">
    <property type="entry name" value="Ub_carboxyl-term_hydrolase"/>
</dbReference>
<accession>A0ABQ8DMQ5</accession>
<sequence>MAEVSMGSSGSSSTDLSPEEERVFIKEIAIAAESNSKEGDTFYLIAQRWWHEWIEYVNQDQPCNTNDGSSLSEHCDSAGSTTLKKPSMIDNSDLIYDSALEDPSSAGEIIDTLQEGRDYVLLPQEVWNQLHSWYGGGPTLARRVISSGLSQTELAVEVYPLRLQLLLMPKNDQSAIRISKKETIRELHRRACEIFDLNSDHVRIWDYYGHQKYSLMNDLDKTLDDANLQMDQDILVEVLDMNGAASNAHIQPLHENGLVDEDSTSILIDPSKSSLTVAGGFSSNRNAFRSGGVEGSQSFDSTYTTGVTTRGSTAGLTGLLNLGNTCFMNSAIQCLVHTPEFASYFQDDYHQEINWQNPLGMVGELALAFGDLLRKLWAPGRTPIAPRPFKAKLARFAPQFSGYNQHDSQGQYKSTLVCPICNKVSVTFDPFMYLSLPLQFNTTRAITVTVFSCDKTALPSTITVNISKQGRCRDLMQALTNACSLKQSEELKLAEIRNNLVHRLFEDPLIPLSSIKDDDHLAAYKLSKSSENTVLLKLVLRRRDQKAGERENPVQLKPYGTPLLSLASRENALTKGKIQCIVENLLSPFRKEESIMSEKGKSDSSIPERRSARLNNSEEDDKSGGSRKAKKSSTSEVIASKLSLQLDENNKTVKLPDNEAEAIKLPPSATVTIYLDWTPELAGMYDITCLEGLPEVLKYGPATKKARSEPLSLYACLEAFLREEPLVPDEMWFCPQCNERRQASKKLDLWRLPEVLVIHLKRFSYSRSMKHKLETFVNFPIHDLDLTKYVANKNLSQPQLYELYALTNHYGGMGSGHYTAYIKLLEENRWYNFDDSHISHINEDDVKSGAAYVLFYRRKSDDASGNTK</sequence>
<evidence type="ECO:0000256" key="4">
    <source>
        <dbReference type="SAM" id="MobiDB-lite"/>
    </source>
</evidence>
<dbReference type="SUPFAM" id="SSF143791">
    <property type="entry name" value="DUSP-like"/>
    <property type="match status" value="1"/>
</dbReference>
<keyword evidence="3" id="KW-0378">Hydrolase</keyword>
<dbReference type="InterPro" id="IPR006615">
    <property type="entry name" value="Pept_C19_DUSP"/>
</dbReference>
<dbReference type="Gene3D" id="3.10.20.90">
    <property type="entry name" value="Phosphatidylinositol 3-kinase Catalytic Subunit, Chain A, domain 1"/>
    <property type="match status" value="1"/>
</dbReference>
<dbReference type="SUPFAM" id="SSF54001">
    <property type="entry name" value="Cysteine proteinases"/>
    <property type="match status" value="1"/>
</dbReference>
<evidence type="ECO:0000313" key="7">
    <source>
        <dbReference type="EMBL" id="KAH0930644.1"/>
    </source>
</evidence>
<keyword evidence="3" id="KW-0788">Thiol protease</keyword>
<comment type="caution">
    <text evidence="7">The sequence shown here is derived from an EMBL/GenBank/DDBJ whole genome shotgun (WGS) entry which is preliminary data.</text>
</comment>
<evidence type="ECO:0000259" key="5">
    <source>
        <dbReference type="PROSITE" id="PS50235"/>
    </source>
</evidence>
<dbReference type="InterPro" id="IPR038765">
    <property type="entry name" value="Papain-like_cys_pep_sf"/>
</dbReference>
<evidence type="ECO:0000256" key="1">
    <source>
        <dbReference type="ARBA" id="ARBA00009085"/>
    </source>
</evidence>
<feature type="domain" description="USP" evidence="5">
    <location>
        <begin position="317"/>
        <end position="859"/>
    </location>
</feature>
<dbReference type="PROSITE" id="PS50235">
    <property type="entry name" value="USP_3"/>
    <property type="match status" value="1"/>
</dbReference>
<evidence type="ECO:0000256" key="3">
    <source>
        <dbReference type="RuleBase" id="RU366025"/>
    </source>
</evidence>
<organism evidence="7 8">
    <name type="scientific">Brassica napus</name>
    <name type="common">Rape</name>
    <dbReference type="NCBI Taxonomy" id="3708"/>
    <lineage>
        <taxon>Eukaryota</taxon>
        <taxon>Viridiplantae</taxon>
        <taxon>Streptophyta</taxon>
        <taxon>Embryophyta</taxon>
        <taxon>Tracheophyta</taxon>
        <taxon>Spermatophyta</taxon>
        <taxon>Magnoliopsida</taxon>
        <taxon>eudicotyledons</taxon>
        <taxon>Gunneridae</taxon>
        <taxon>Pentapetalae</taxon>
        <taxon>rosids</taxon>
        <taxon>malvids</taxon>
        <taxon>Brassicales</taxon>
        <taxon>Brassicaceae</taxon>
        <taxon>Brassiceae</taxon>
        <taxon>Brassica</taxon>
    </lineage>
</organism>
<dbReference type="EC" id="3.4.19.12" evidence="3"/>
<evidence type="ECO:0000313" key="8">
    <source>
        <dbReference type="Proteomes" id="UP000824890"/>
    </source>
</evidence>
<dbReference type="SMART" id="SM00695">
    <property type="entry name" value="DUSP"/>
    <property type="match status" value="1"/>
</dbReference>
<keyword evidence="3" id="KW-0645">Protease</keyword>
<keyword evidence="8" id="KW-1185">Reference proteome</keyword>
<dbReference type="InterPro" id="IPR018200">
    <property type="entry name" value="USP_CS"/>
</dbReference>
<dbReference type="PROSITE" id="PS00973">
    <property type="entry name" value="USP_2"/>
    <property type="match status" value="1"/>
</dbReference>
<keyword evidence="3" id="KW-0833">Ubl conjugation pathway</keyword>
<dbReference type="Gene3D" id="3.90.70.10">
    <property type="entry name" value="Cysteine proteinases"/>
    <property type="match status" value="3"/>
</dbReference>
<dbReference type="InterPro" id="IPR001394">
    <property type="entry name" value="Peptidase_C19_UCH"/>
</dbReference>
<dbReference type="CDD" id="cd02674">
    <property type="entry name" value="Peptidase_C19R"/>
    <property type="match status" value="1"/>
</dbReference>
<dbReference type="InterPro" id="IPR028889">
    <property type="entry name" value="USP"/>
</dbReference>
<proteinExistence type="inferred from homology"/>
<feature type="compositionally biased region" description="Basic and acidic residues" evidence="4">
    <location>
        <begin position="594"/>
        <end position="611"/>
    </location>
</feature>
<dbReference type="PROSITE" id="PS51283">
    <property type="entry name" value="DUSP"/>
    <property type="match status" value="1"/>
</dbReference>
<name>A0ABQ8DMQ5_BRANA</name>
<dbReference type="InterPro" id="IPR057372">
    <property type="entry name" value="Ubiquitin_UBP8/5"/>
</dbReference>
<comment type="catalytic activity">
    <reaction evidence="3">
        <text>Thiol-dependent hydrolysis of ester, thioester, amide, peptide and isopeptide bonds formed by the C-terminal Gly of ubiquitin (a 76-residue protein attached to proteins as an intracellular targeting signal).</text>
        <dbReference type="EC" id="3.4.19.12"/>
    </reaction>
</comment>
<dbReference type="PROSITE" id="PS00972">
    <property type="entry name" value="USP_1"/>
    <property type="match status" value="1"/>
</dbReference>
<comment type="function">
    <text evidence="2 3">Recognizes and hydrolyzes the peptide bond at the C-terminal Gly of ubiquitin. Involved in the processing of poly-ubiquitin precursors as well as that of ubiquitinated proteins.</text>
</comment>
<dbReference type="EMBL" id="JAGKQM010000004">
    <property type="protein sequence ID" value="KAH0930644.1"/>
    <property type="molecule type" value="Genomic_DNA"/>
</dbReference>
<dbReference type="Pfam" id="PF25242">
    <property type="entry name" value="Ubiquitin_UBP8"/>
    <property type="match status" value="1"/>
</dbReference>
<dbReference type="PANTHER" id="PTHR21646:SF18">
    <property type="entry name" value="UBIQUITIN CARBOXYL-TERMINAL HYDROLASE 5"/>
    <property type="match status" value="1"/>
</dbReference>
<protein>
    <recommendedName>
        <fullName evidence="3">Ubiquitin carboxyl-terminal hydrolase</fullName>
        <ecNumber evidence="3">3.4.19.12</ecNumber>
    </recommendedName>
</protein>
<feature type="domain" description="DUSP" evidence="6">
    <location>
        <begin position="16"/>
        <end position="146"/>
    </location>
</feature>
<dbReference type="PANTHER" id="PTHR21646">
    <property type="entry name" value="UBIQUITIN CARBOXYL-TERMINAL HYDROLASE"/>
    <property type="match status" value="1"/>
</dbReference>
<dbReference type="Pfam" id="PF06337">
    <property type="entry name" value="DUSP"/>
    <property type="match status" value="1"/>
</dbReference>
<dbReference type="Gene3D" id="3.30.2230.10">
    <property type="entry name" value="DUSP-like"/>
    <property type="match status" value="1"/>
</dbReference>
<dbReference type="InterPro" id="IPR035927">
    <property type="entry name" value="DUSP-like_sf"/>
</dbReference>
<dbReference type="Proteomes" id="UP000824890">
    <property type="component" value="Unassembled WGS sequence"/>
</dbReference>
<evidence type="ECO:0000259" key="6">
    <source>
        <dbReference type="PROSITE" id="PS51283"/>
    </source>
</evidence>
<feature type="region of interest" description="Disordered" evidence="4">
    <location>
        <begin position="594"/>
        <end position="636"/>
    </location>
</feature>
<evidence type="ECO:0000256" key="2">
    <source>
        <dbReference type="ARBA" id="ARBA00037450"/>
    </source>
</evidence>
<comment type="similarity">
    <text evidence="1 3">Belongs to the peptidase C19 family.</text>
</comment>
<dbReference type="Pfam" id="PF00443">
    <property type="entry name" value="UCH"/>
    <property type="match status" value="1"/>
</dbReference>